<dbReference type="Gene3D" id="2.60.120.10">
    <property type="entry name" value="Jelly Rolls"/>
    <property type="match status" value="1"/>
</dbReference>
<dbReference type="CDD" id="cd02218">
    <property type="entry name" value="cupin_PGI"/>
    <property type="match status" value="1"/>
</dbReference>
<dbReference type="SUPFAM" id="SSF51182">
    <property type="entry name" value="RmlC-like cupins"/>
    <property type="match status" value="1"/>
</dbReference>
<gene>
    <name evidence="8" type="ORF">CLOHYLEM_06481</name>
</gene>
<dbReference type="InterPro" id="IPR011051">
    <property type="entry name" value="RmlC_Cupin_sf"/>
</dbReference>
<sequence length="201" mass="22898">MADFNVDKQTFDYIRGFTIDLDMKTGMSGMKKTSRRYLSQMKGMFSDDAAYEKKLEEEGDVLVYEFHEMGVPEHPGDLAFGCSITYPGKVGEEYYMTKGHFHTILDTAEVYYCLGGHGYMLMESPEGDWLAHELTPGKALYVPKRYAHRSVNVDPEQPLLTFFVFRADAGHDYGTIETKGYRKLLVEKDGKPAVTDNPKWS</sequence>
<comment type="caution">
    <text evidence="8">The sequence shown here is derived from an EMBL/GenBank/DDBJ whole genome shotgun (WGS) entry which is preliminary data.</text>
</comment>
<comment type="similarity">
    <text evidence="2">Belongs to the archaeal-type GPI family.</text>
</comment>
<proteinExistence type="inferred from homology"/>
<dbReference type="GO" id="GO:0004347">
    <property type="term" value="F:glucose-6-phosphate isomerase activity"/>
    <property type="evidence" value="ECO:0007669"/>
    <property type="project" value="UniProtKB-EC"/>
</dbReference>
<evidence type="ECO:0000256" key="2">
    <source>
        <dbReference type="ARBA" id="ARBA00006542"/>
    </source>
</evidence>
<feature type="domain" description="Glucose-6-phosphate isomerase prokaryote" evidence="7">
    <location>
        <begin position="38"/>
        <end position="190"/>
    </location>
</feature>
<keyword evidence="8" id="KW-0413">Isomerase</keyword>
<dbReference type="EC" id="5.3.1.9" evidence="3"/>
<dbReference type="GO" id="GO:0006096">
    <property type="term" value="P:glycolytic process"/>
    <property type="evidence" value="ECO:0007669"/>
    <property type="project" value="UniProtKB-UniPathway"/>
</dbReference>
<dbReference type="AlphaFoldDB" id="C0C321"/>
<dbReference type="Pfam" id="PF06560">
    <property type="entry name" value="GPI"/>
    <property type="match status" value="1"/>
</dbReference>
<keyword evidence="9" id="KW-1185">Reference proteome</keyword>
<protein>
    <recommendedName>
        <fullName evidence="3">glucose-6-phosphate isomerase</fullName>
        <ecNumber evidence="3">5.3.1.9</ecNumber>
    </recommendedName>
</protein>
<dbReference type="EMBL" id="ABYI02000027">
    <property type="protein sequence ID" value="EEG73371.1"/>
    <property type="molecule type" value="Genomic_DNA"/>
</dbReference>
<name>C0C321_9FIRM</name>
<accession>C0C321</accession>
<comment type="pathway">
    <text evidence="1">Carbohydrate degradation; glycolysis; D-glyceraldehyde 3-phosphate and glycerone phosphate from D-glucose: step 2/4.</text>
</comment>
<evidence type="ECO:0000256" key="6">
    <source>
        <dbReference type="ARBA" id="ARBA00029321"/>
    </source>
</evidence>
<dbReference type="HOGENOM" id="CLU_105797_0_0_9"/>
<evidence type="ECO:0000256" key="5">
    <source>
        <dbReference type="ARBA" id="ARBA00023152"/>
    </source>
</evidence>
<dbReference type="OrthoDB" id="5592106at2"/>
<dbReference type="Proteomes" id="UP000004893">
    <property type="component" value="Unassembled WGS sequence"/>
</dbReference>
<dbReference type="STRING" id="553973.CLOHYLEM_06481"/>
<keyword evidence="4" id="KW-0312">Gluconeogenesis</keyword>
<evidence type="ECO:0000313" key="9">
    <source>
        <dbReference type="Proteomes" id="UP000004893"/>
    </source>
</evidence>
<reference evidence="8" key="1">
    <citation type="submission" date="2009-02" db="EMBL/GenBank/DDBJ databases">
        <authorList>
            <person name="Fulton L."/>
            <person name="Clifton S."/>
            <person name="Fulton B."/>
            <person name="Xu J."/>
            <person name="Minx P."/>
            <person name="Pepin K.H."/>
            <person name="Johnson M."/>
            <person name="Bhonagiri V."/>
            <person name="Nash W.E."/>
            <person name="Mardis E.R."/>
            <person name="Wilson R.K."/>
        </authorList>
    </citation>
    <scope>NUCLEOTIDE SEQUENCE [LARGE SCALE GENOMIC DNA]</scope>
    <source>
        <strain evidence="8">DSM 15053</strain>
    </source>
</reference>
<dbReference type="GO" id="GO:0006094">
    <property type="term" value="P:gluconeogenesis"/>
    <property type="evidence" value="ECO:0007669"/>
    <property type="project" value="UniProtKB-KW"/>
</dbReference>
<keyword evidence="5" id="KW-0324">Glycolysis</keyword>
<organism evidence="8 9">
    <name type="scientific">[Clostridium] hylemonae DSM 15053</name>
    <dbReference type="NCBI Taxonomy" id="553973"/>
    <lineage>
        <taxon>Bacteria</taxon>
        <taxon>Bacillati</taxon>
        <taxon>Bacillota</taxon>
        <taxon>Clostridia</taxon>
        <taxon>Lachnospirales</taxon>
        <taxon>Lachnospiraceae</taxon>
    </lineage>
</organism>
<evidence type="ECO:0000259" key="7">
    <source>
        <dbReference type="Pfam" id="PF06560"/>
    </source>
</evidence>
<dbReference type="GO" id="GO:0005737">
    <property type="term" value="C:cytoplasm"/>
    <property type="evidence" value="ECO:0007669"/>
    <property type="project" value="InterPro"/>
</dbReference>
<dbReference type="UniPathway" id="UPA00109">
    <property type="reaction ID" value="UER00181"/>
</dbReference>
<evidence type="ECO:0000256" key="1">
    <source>
        <dbReference type="ARBA" id="ARBA00004926"/>
    </source>
</evidence>
<reference evidence="8" key="2">
    <citation type="submission" date="2013-06" db="EMBL/GenBank/DDBJ databases">
        <title>Draft genome sequence of Clostridium hylemonae (DSM 15053).</title>
        <authorList>
            <person name="Sudarsanam P."/>
            <person name="Ley R."/>
            <person name="Guruge J."/>
            <person name="Turnbaugh P.J."/>
            <person name="Mahowald M."/>
            <person name="Liep D."/>
            <person name="Gordon J."/>
        </authorList>
    </citation>
    <scope>NUCLEOTIDE SEQUENCE</scope>
    <source>
        <strain evidence="8">DSM 15053</strain>
    </source>
</reference>
<dbReference type="eggNOG" id="COG2140">
    <property type="taxonomic scope" value="Bacteria"/>
</dbReference>
<evidence type="ECO:0000256" key="3">
    <source>
        <dbReference type="ARBA" id="ARBA00011952"/>
    </source>
</evidence>
<comment type="catalytic activity">
    <reaction evidence="6">
        <text>alpha-D-glucose 6-phosphate = beta-D-fructose 6-phosphate</text>
        <dbReference type="Rhea" id="RHEA:11816"/>
        <dbReference type="ChEBI" id="CHEBI:57634"/>
        <dbReference type="ChEBI" id="CHEBI:58225"/>
        <dbReference type="EC" id="5.3.1.9"/>
    </reaction>
</comment>
<evidence type="ECO:0000256" key="4">
    <source>
        <dbReference type="ARBA" id="ARBA00022432"/>
    </source>
</evidence>
<dbReference type="RefSeq" id="WP_006443837.1">
    <property type="nucleotide sequence ID" value="NZ_CP036524.1"/>
</dbReference>
<evidence type="ECO:0000313" key="8">
    <source>
        <dbReference type="EMBL" id="EEG73371.1"/>
    </source>
</evidence>
<dbReference type="InterPro" id="IPR014710">
    <property type="entry name" value="RmlC-like_jellyroll"/>
</dbReference>
<dbReference type="InterPro" id="IPR010551">
    <property type="entry name" value="G6P_isomerase_prok"/>
</dbReference>